<evidence type="ECO:0000313" key="1">
    <source>
        <dbReference type="EMBL" id="RMV43995.1"/>
    </source>
</evidence>
<gene>
    <name evidence="1" type="ORF">ALP10_00381</name>
</gene>
<name>A0A3M6CJE0_9PSED</name>
<proteinExistence type="predicted"/>
<dbReference type="AlphaFoldDB" id="A0A3M6CJE0"/>
<evidence type="ECO:0000313" key="2">
    <source>
        <dbReference type="Proteomes" id="UP000279173"/>
    </source>
</evidence>
<protein>
    <submittedName>
        <fullName evidence="1">Uncharacterized protein</fullName>
    </submittedName>
</protein>
<dbReference type="RefSeq" id="WP_122386291.1">
    <property type="nucleotide sequence ID" value="NZ_RBRP01000003.1"/>
</dbReference>
<organism evidence="1 2">
    <name type="scientific">Pseudomonas syringae pv. helianthi</name>
    <dbReference type="NCBI Taxonomy" id="251654"/>
    <lineage>
        <taxon>Bacteria</taxon>
        <taxon>Pseudomonadati</taxon>
        <taxon>Pseudomonadota</taxon>
        <taxon>Gammaproteobacteria</taxon>
        <taxon>Pseudomonadales</taxon>
        <taxon>Pseudomonadaceae</taxon>
        <taxon>Pseudomonas</taxon>
    </lineage>
</organism>
<dbReference type="Proteomes" id="UP000279173">
    <property type="component" value="Unassembled WGS sequence"/>
</dbReference>
<accession>A0A3M6CJE0</accession>
<dbReference type="EMBL" id="RBUT01000160">
    <property type="protein sequence ID" value="RMV43995.1"/>
    <property type="molecule type" value="Genomic_DNA"/>
</dbReference>
<sequence>MSADLDFLNLHDLAGLSNAFIKDTLKAWINQETPKCLKHPHGFYVMLLKRSDVEQWRLHLWPNGVRQITGMPARIHLHETHVSSRILVGTLTNIQYISTPVTDGSAAGHPVYEVIYEGNRYLQQTANTLRKTQLREAVVETHRLCLKAGDTYHIPRYSLHEAEVAAEVATCTLVCMHERADGVVKLMGVDGYPEELSFVRKEHDGSIFLDYL</sequence>
<reference evidence="1 2" key="1">
    <citation type="submission" date="2018-08" db="EMBL/GenBank/DDBJ databases">
        <title>Recombination of ecologically and evolutionarily significant loci maintains genetic cohesion in the Pseudomonas syringae species complex.</title>
        <authorList>
            <person name="Dillon M."/>
            <person name="Thakur S."/>
            <person name="Almeida R.N.D."/>
            <person name="Weir B.S."/>
            <person name="Guttman D.S."/>
        </authorList>
    </citation>
    <scope>NUCLEOTIDE SEQUENCE [LARGE SCALE GENOMIC DNA]</scope>
    <source>
        <strain evidence="1 2">ICMP 3263</strain>
    </source>
</reference>
<comment type="caution">
    <text evidence="1">The sequence shown here is derived from an EMBL/GenBank/DDBJ whole genome shotgun (WGS) entry which is preliminary data.</text>
</comment>